<feature type="compositionally biased region" description="Low complexity" evidence="1">
    <location>
        <begin position="208"/>
        <end position="218"/>
    </location>
</feature>
<gene>
    <name evidence="3" type="ORF">B0T20DRAFT_238381</name>
</gene>
<feature type="compositionally biased region" description="Low complexity" evidence="1">
    <location>
        <begin position="281"/>
        <end position="295"/>
    </location>
</feature>
<evidence type="ECO:0000313" key="4">
    <source>
        <dbReference type="Proteomes" id="UP001281003"/>
    </source>
</evidence>
<organism evidence="3 4">
    <name type="scientific">Sordaria brevicollis</name>
    <dbReference type="NCBI Taxonomy" id="83679"/>
    <lineage>
        <taxon>Eukaryota</taxon>
        <taxon>Fungi</taxon>
        <taxon>Dikarya</taxon>
        <taxon>Ascomycota</taxon>
        <taxon>Pezizomycotina</taxon>
        <taxon>Sordariomycetes</taxon>
        <taxon>Sordariomycetidae</taxon>
        <taxon>Sordariales</taxon>
        <taxon>Sordariaceae</taxon>
        <taxon>Sordaria</taxon>
    </lineage>
</organism>
<dbReference type="Proteomes" id="UP001281003">
    <property type="component" value="Unassembled WGS sequence"/>
</dbReference>
<evidence type="ECO:0000259" key="2">
    <source>
        <dbReference type="Pfam" id="PF11470"/>
    </source>
</evidence>
<feature type="region of interest" description="Disordered" evidence="1">
    <location>
        <begin position="473"/>
        <end position="521"/>
    </location>
</feature>
<name>A0AAE0PDU3_SORBR</name>
<dbReference type="SUPFAM" id="SSF54236">
    <property type="entry name" value="Ubiquitin-like"/>
    <property type="match status" value="2"/>
</dbReference>
<dbReference type="EMBL" id="JAUTDP010000007">
    <property type="protein sequence ID" value="KAK3398022.1"/>
    <property type="molecule type" value="Genomic_DNA"/>
</dbReference>
<reference evidence="3" key="2">
    <citation type="submission" date="2023-07" db="EMBL/GenBank/DDBJ databases">
        <authorList>
            <consortium name="Lawrence Berkeley National Laboratory"/>
            <person name="Haridas S."/>
            <person name="Hensen N."/>
            <person name="Bonometti L."/>
            <person name="Westerberg I."/>
            <person name="Brannstrom I.O."/>
            <person name="Guillou S."/>
            <person name="Cros-Aarteil S."/>
            <person name="Calhoun S."/>
            <person name="Kuo A."/>
            <person name="Mondo S."/>
            <person name="Pangilinan J."/>
            <person name="Riley R."/>
            <person name="LaButti K."/>
            <person name="Andreopoulos B."/>
            <person name="Lipzen A."/>
            <person name="Chen C."/>
            <person name="Yanf M."/>
            <person name="Daum C."/>
            <person name="Ng V."/>
            <person name="Clum A."/>
            <person name="Steindorff A."/>
            <person name="Ohm R."/>
            <person name="Martin F."/>
            <person name="Silar P."/>
            <person name="Natvig D."/>
            <person name="Lalanne C."/>
            <person name="Gautier V."/>
            <person name="Ament-velasquez S.L."/>
            <person name="Kruys A."/>
            <person name="Hutchinson M.I."/>
            <person name="Powell A.J."/>
            <person name="Barry K."/>
            <person name="Miller A.N."/>
            <person name="Grigoriev I.V."/>
            <person name="Debuchy R."/>
            <person name="Gladieux P."/>
            <person name="Thoren M.H."/>
            <person name="Johannesson H."/>
        </authorList>
    </citation>
    <scope>NUCLEOTIDE SEQUENCE</scope>
    <source>
        <strain evidence="3">FGSC 1904</strain>
    </source>
</reference>
<protein>
    <submittedName>
        <fullName evidence="3">GLUT4 regulating protein TUG-domain-containing protein</fullName>
    </submittedName>
</protein>
<dbReference type="Pfam" id="PF11470">
    <property type="entry name" value="TUG-UBL1"/>
    <property type="match status" value="1"/>
</dbReference>
<comment type="caution">
    <text evidence="3">The sequence shown here is derived from an EMBL/GenBank/DDBJ whole genome shotgun (WGS) entry which is preliminary data.</text>
</comment>
<dbReference type="PANTHER" id="PTHR46467">
    <property type="entry name" value="TETHER CONTAINING UBX DOMAIN FOR GLUT4"/>
    <property type="match status" value="1"/>
</dbReference>
<dbReference type="InterPro" id="IPR029071">
    <property type="entry name" value="Ubiquitin-like_domsf"/>
</dbReference>
<dbReference type="GO" id="GO:0005634">
    <property type="term" value="C:nucleus"/>
    <property type="evidence" value="ECO:0007669"/>
    <property type="project" value="TreeGrafter"/>
</dbReference>
<evidence type="ECO:0000313" key="3">
    <source>
        <dbReference type="EMBL" id="KAK3398022.1"/>
    </source>
</evidence>
<sequence length="533" mass="57577">MSAHVEVVSTDLRRTKVKVTPGTYLVDVLDEACKKFNLNSEKYQLNHKQKLIDLSGPFRTSGLVSGAKLELVQKSKSAAVVSIALDVNGQRYTKKLSSDMTLWQVMRQFEVAEKGLNLTGRGTPKSSIGPQGTSGQLYFEAPVVNIMGREYTSMEDLQKTLSQCGINSGSVVLRVSFRDTDKTLYEAMQDIGQYLKDVETDQPKPQNGGPSAPATGSAPAIEEPIEDLTLAAGPKPVKESTLAEPELQAGSGEVANAAAPVALHPEPIAKTDPMDIVDEVVTAPPVPPTETKATPSEPSEPSDPLAPTGVFNAPSSTTPLAARIEVDESVYEPTIAHAQLRQQQLLQRAQNQRLKSDAELAADAAQEAARLAKITQVDIKIRFPDQTSAQWTVTPEHTGAFLHQAVKGVMAHPDQPFRLILPGTHPTVAVQDGNKKLVADYKLRGRALLNLLWEDAASEEARKSPFLKSSVASRAQEVVVPDVSREEVEEEKEEKAGPSSSGGQEVKRKGDHGLDSDAVKKKLGKLFKLPGRK</sequence>
<dbReference type="AlphaFoldDB" id="A0AAE0PDU3"/>
<dbReference type="GO" id="GO:0005737">
    <property type="term" value="C:cytoplasm"/>
    <property type="evidence" value="ECO:0007669"/>
    <property type="project" value="TreeGrafter"/>
</dbReference>
<keyword evidence="4" id="KW-1185">Reference proteome</keyword>
<dbReference type="GO" id="GO:0006886">
    <property type="term" value="P:intracellular protein transport"/>
    <property type="evidence" value="ECO:0007669"/>
    <property type="project" value="TreeGrafter"/>
</dbReference>
<dbReference type="PANTHER" id="PTHR46467:SF1">
    <property type="entry name" value="TETHER CONTAINING UBX DOMAIN FOR GLUT4"/>
    <property type="match status" value="1"/>
</dbReference>
<dbReference type="GO" id="GO:0012506">
    <property type="term" value="C:vesicle membrane"/>
    <property type="evidence" value="ECO:0007669"/>
    <property type="project" value="TreeGrafter"/>
</dbReference>
<dbReference type="CDD" id="cd16105">
    <property type="entry name" value="Ubl_ASPSCR1_like"/>
    <property type="match status" value="1"/>
</dbReference>
<feature type="domain" description="TUG ubiquitin-like" evidence="2">
    <location>
        <begin position="8"/>
        <end position="71"/>
    </location>
</feature>
<proteinExistence type="predicted"/>
<dbReference type="InterPro" id="IPR021569">
    <property type="entry name" value="TUG-UBL1"/>
</dbReference>
<feature type="region of interest" description="Disordered" evidence="1">
    <location>
        <begin position="199"/>
        <end position="218"/>
    </location>
</feature>
<evidence type="ECO:0000256" key="1">
    <source>
        <dbReference type="SAM" id="MobiDB-lite"/>
    </source>
</evidence>
<accession>A0AAE0PDU3</accession>
<feature type="region of interest" description="Disordered" evidence="1">
    <location>
        <begin position="281"/>
        <end position="316"/>
    </location>
</feature>
<dbReference type="Gene3D" id="3.10.20.90">
    <property type="entry name" value="Phosphatidylinositol 3-kinase Catalytic Subunit, Chain A, domain 1"/>
    <property type="match status" value="1"/>
</dbReference>
<reference evidence="3" key="1">
    <citation type="journal article" date="2023" name="Mol. Phylogenet. Evol.">
        <title>Genome-scale phylogeny and comparative genomics of the fungal order Sordariales.</title>
        <authorList>
            <person name="Hensen N."/>
            <person name="Bonometti L."/>
            <person name="Westerberg I."/>
            <person name="Brannstrom I.O."/>
            <person name="Guillou S."/>
            <person name="Cros-Aarteil S."/>
            <person name="Calhoun S."/>
            <person name="Haridas S."/>
            <person name="Kuo A."/>
            <person name="Mondo S."/>
            <person name="Pangilinan J."/>
            <person name="Riley R."/>
            <person name="LaButti K."/>
            <person name="Andreopoulos B."/>
            <person name="Lipzen A."/>
            <person name="Chen C."/>
            <person name="Yan M."/>
            <person name="Daum C."/>
            <person name="Ng V."/>
            <person name="Clum A."/>
            <person name="Steindorff A."/>
            <person name="Ohm R.A."/>
            <person name="Martin F."/>
            <person name="Silar P."/>
            <person name="Natvig D.O."/>
            <person name="Lalanne C."/>
            <person name="Gautier V."/>
            <person name="Ament-Velasquez S.L."/>
            <person name="Kruys A."/>
            <person name="Hutchinson M.I."/>
            <person name="Powell A.J."/>
            <person name="Barry K."/>
            <person name="Miller A.N."/>
            <person name="Grigoriev I.V."/>
            <person name="Debuchy R."/>
            <person name="Gladieux P."/>
            <person name="Hiltunen Thoren M."/>
            <person name="Johannesson H."/>
        </authorList>
    </citation>
    <scope>NUCLEOTIDE SEQUENCE</scope>
    <source>
        <strain evidence="3">FGSC 1904</strain>
    </source>
</reference>
<feature type="compositionally biased region" description="Basic and acidic residues" evidence="1">
    <location>
        <begin position="505"/>
        <end position="520"/>
    </location>
</feature>